<evidence type="ECO:0000256" key="2">
    <source>
        <dbReference type="ARBA" id="ARBA00022723"/>
    </source>
</evidence>
<dbReference type="InterPro" id="IPR002731">
    <property type="entry name" value="ATPase_BadF"/>
</dbReference>
<dbReference type="GO" id="GO:0046872">
    <property type="term" value="F:metal ion binding"/>
    <property type="evidence" value="ECO:0007669"/>
    <property type="project" value="UniProtKB-KW"/>
</dbReference>
<dbReference type="PANTHER" id="PTHR32329">
    <property type="entry name" value="BIFUNCTIONAL PROTEIN [INCLUDES 2-HYDROXYACYL-COA DEHYDRATASE (N-TER) AND ITS ACTIVATOR DOMAIN (C_TERM)-RELATED"/>
    <property type="match status" value="1"/>
</dbReference>
<comment type="caution">
    <text evidence="6">The sequence shown here is derived from an EMBL/GenBank/DDBJ whole genome shotgun (WGS) entry which is preliminary data.</text>
</comment>
<reference evidence="6" key="1">
    <citation type="journal article" date="2020" name="mSystems">
        <title>Genome- and Community-Level Interaction Insights into Carbon Utilization and Element Cycling Functions of Hydrothermarchaeota in Hydrothermal Sediment.</title>
        <authorList>
            <person name="Zhou Z."/>
            <person name="Liu Y."/>
            <person name="Xu W."/>
            <person name="Pan J."/>
            <person name="Luo Z.H."/>
            <person name="Li M."/>
        </authorList>
    </citation>
    <scope>NUCLEOTIDE SEQUENCE [LARGE SCALE GENOMIC DNA]</scope>
    <source>
        <strain evidence="6">SpSt-12</strain>
    </source>
</reference>
<evidence type="ECO:0000256" key="4">
    <source>
        <dbReference type="ARBA" id="ARBA00023014"/>
    </source>
</evidence>
<dbReference type="GO" id="GO:0051536">
    <property type="term" value="F:iron-sulfur cluster binding"/>
    <property type="evidence" value="ECO:0007669"/>
    <property type="project" value="UniProtKB-KW"/>
</dbReference>
<accession>A0A7C2N6W1</accession>
<sequence length="248" mass="26623">MFLGIDVGMRFTKAVLWNGKIISNAVEETRGDIEVVLRNLIGKIGKFEHCCSTGSGAELVDFAELKEDDVVCLAIAGRDIVDADFVLDIGGQSITAISVDRDGNVIDFMRNDKCASGSGRFLEVMSSALGISMEEVDDAVSKASRKLSITSQCAVFAESEVVSYVNEGESRENIIAAVCDSIAKLAVAQANRFGIRGRFTITGGVARFKSITERIAEAVGEEYVEFPHPQLAASIGAAIIAEEEFRNV</sequence>
<proteinExistence type="predicted"/>
<dbReference type="EMBL" id="DSCQ01000043">
    <property type="protein sequence ID" value="HET21197.1"/>
    <property type="molecule type" value="Genomic_DNA"/>
</dbReference>
<comment type="cofactor">
    <cofactor evidence="1">
        <name>[4Fe-4S] cluster</name>
        <dbReference type="ChEBI" id="CHEBI:49883"/>
    </cofactor>
</comment>
<gene>
    <name evidence="6" type="ORF">ENN70_03695</name>
</gene>
<keyword evidence="4" id="KW-0411">Iron-sulfur</keyword>
<dbReference type="NCBIfam" id="TIGR00241">
    <property type="entry name" value="CoA_E_activ"/>
    <property type="match status" value="1"/>
</dbReference>
<evidence type="ECO:0000313" key="6">
    <source>
        <dbReference type="EMBL" id="HET21197.1"/>
    </source>
</evidence>
<protein>
    <submittedName>
        <fullName evidence="6">2-hydroxyglutaryl-CoA dehydratase</fullName>
    </submittedName>
</protein>
<dbReference type="Gene3D" id="3.30.420.40">
    <property type="match status" value="2"/>
</dbReference>
<organism evidence="6">
    <name type="scientific">Archaeoglobus fulgidus</name>
    <dbReference type="NCBI Taxonomy" id="2234"/>
    <lineage>
        <taxon>Archaea</taxon>
        <taxon>Methanobacteriati</taxon>
        <taxon>Methanobacteriota</taxon>
        <taxon>Archaeoglobi</taxon>
        <taxon>Archaeoglobales</taxon>
        <taxon>Archaeoglobaceae</taxon>
        <taxon>Archaeoglobus</taxon>
    </lineage>
</organism>
<dbReference type="InterPro" id="IPR051805">
    <property type="entry name" value="Dehydratase_Activator_Redct"/>
</dbReference>
<dbReference type="Pfam" id="PF01869">
    <property type="entry name" value="BcrAD_BadFG"/>
    <property type="match status" value="1"/>
</dbReference>
<keyword evidence="3" id="KW-0408">Iron</keyword>
<dbReference type="AlphaFoldDB" id="A0A7C2N6W1"/>
<evidence type="ECO:0000256" key="3">
    <source>
        <dbReference type="ARBA" id="ARBA00023004"/>
    </source>
</evidence>
<dbReference type="InterPro" id="IPR008275">
    <property type="entry name" value="CoA_E_activase_dom"/>
</dbReference>
<feature type="domain" description="ATPase BadF/BadG/BcrA/BcrD type" evidence="5">
    <location>
        <begin position="65"/>
        <end position="241"/>
    </location>
</feature>
<evidence type="ECO:0000256" key="1">
    <source>
        <dbReference type="ARBA" id="ARBA00001966"/>
    </source>
</evidence>
<name>A0A7C2N6W1_ARCFL</name>
<evidence type="ECO:0000259" key="5">
    <source>
        <dbReference type="Pfam" id="PF01869"/>
    </source>
</evidence>
<keyword evidence="2" id="KW-0479">Metal-binding</keyword>
<dbReference type="PANTHER" id="PTHR32329:SF2">
    <property type="entry name" value="BIFUNCTIONAL PROTEIN [INCLUDES 2-HYDROXYACYL-COA DEHYDRATASE (N-TER) AND ITS ACTIVATOR DOMAIN (C_TERM)"/>
    <property type="match status" value="1"/>
</dbReference>
<dbReference type="SUPFAM" id="SSF53067">
    <property type="entry name" value="Actin-like ATPase domain"/>
    <property type="match status" value="1"/>
</dbReference>
<dbReference type="InterPro" id="IPR043129">
    <property type="entry name" value="ATPase_NBD"/>
</dbReference>